<evidence type="ECO:0000256" key="1">
    <source>
        <dbReference type="SAM" id="MobiDB-lite"/>
    </source>
</evidence>
<feature type="non-terminal residue" evidence="2">
    <location>
        <position position="1"/>
    </location>
</feature>
<evidence type="ECO:0000313" key="2">
    <source>
        <dbReference type="EMBL" id="RDY00915.1"/>
    </source>
</evidence>
<keyword evidence="3" id="KW-1185">Reference proteome</keyword>
<dbReference type="AlphaFoldDB" id="A0A371HDT0"/>
<gene>
    <name evidence="2" type="ORF">CR513_15829</name>
</gene>
<evidence type="ECO:0000313" key="3">
    <source>
        <dbReference type="Proteomes" id="UP000257109"/>
    </source>
</evidence>
<dbReference type="Proteomes" id="UP000257109">
    <property type="component" value="Unassembled WGS sequence"/>
</dbReference>
<proteinExistence type="predicted"/>
<feature type="compositionally biased region" description="Polar residues" evidence="1">
    <location>
        <begin position="39"/>
        <end position="50"/>
    </location>
</feature>
<accession>A0A371HDT0</accession>
<feature type="region of interest" description="Disordered" evidence="1">
    <location>
        <begin position="25"/>
        <end position="50"/>
    </location>
</feature>
<protein>
    <submittedName>
        <fullName evidence="2">Uncharacterized protein</fullName>
    </submittedName>
</protein>
<comment type="caution">
    <text evidence="2">The sequence shown here is derived from an EMBL/GenBank/DDBJ whole genome shotgun (WGS) entry which is preliminary data.</text>
</comment>
<dbReference type="EMBL" id="QJKJ01002876">
    <property type="protein sequence ID" value="RDY00915.1"/>
    <property type="molecule type" value="Genomic_DNA"/>
</dbReference>
<organism evidence="2 3">
    <name type="scientific">Mucuna pruriens</name>
    <name type="common">Velvet bean</name>
    <name type="synonym">Dolichos pruriens</name>
    <dbReference type="NCBI Taxonomy" id="157652"/>
    <lineage>
        <taxon>Eukaryota</taxon>
        <taxon>Viridiplantae</taxon>
        <taxon>Streptophyta</taxon>
        <taxon>Embryophyta</taxon>
        <taxon>Tracheophyta</taxon>
        <taxon>Spermatophyta</taxon>
        <taxon>Magnoliopsida</taxon>
        <taxon>eudicotyledons</taxon>
        <taxon>Gunneridae</taxon>
        <taxon>Pentapetalae</taxon>
        <taxon>rosids</taxon>
        <taxon>fabids</taxon>
        <taxon>Fabales</taxon>
        <taxon>Fabaceae</taxon>
        <taxon>Papilionoideae</taxon>
        <taxon>50 kb inversion clade</taxon>
        <taxon>NPAAA clade</taxon>
        <taxon>indigoferoid/millettioid clade</taxon>
        <taxon>Phaseoleae</taxon>
        <taxon>Mucuna</taxon>
    </lineage>
</organism>
<sequence length="62" mass="7623">MQSRQLVDTALWHYAIVENYRCKPHHSRIRDQPKPRLNQEPTPEYNNQPELSYCHFLPKQYR</sequence>
<reference evidence="2" key="1">
    <citation type="submission" date="2018-05" db="EMBL/GenBank/DDBJ databases">
        <title>Draft genome of Mucuna pruriens seed.</title>
        <authorList>
            <person name="Nnadi N.E."/>
            <person name="Vos R."/>
            <person name="Hasami M.H."/>
            <person name="Devisetty U.K."/>
            <person name="Aguiy J.C."/>
        </authorList>
    </citation>
    <scope>NUCLEOTIDE SEQUENCE [LARGE SCALE GENOMIC DNA]</scope>
    <source>
        <strain evidence="2">JCA_2017</strain>
    </source>
</reference>
<name>A0A371HDT0_MUCPR</name>